<feature type="non-terminal residue" evidence="2">
    <location>
        <position position="1"/>
    </location>
</feature>
<evidence type="ECO:0000256" key="1">
    <source>
        <dbReference type="SAM" id="MobiDB-lite"/>
    </source>
</evidence>
<accession>A0AAN8WZZ6</accession>
<organism evidence="2 3">
    <name type="scientific">Halocaridina rubra</name>
    <name type="common">Hawaiian red shrimp</name>
    <dbReference type="NCBI Taxonomy" id="373956"/>
    <lineage>
        <taxon>Eukaryota</taxon>
        <taxon>Metazoa</taxon>
        <taxon>Ecdysozoa</taxon>
        <taxon>Arthropoda</taxon>
        <taxon>Crustacea</taxon>
        <taxon>Multicrustacea</taxon>
        <taxon>Malacostraca</taxon>
        <taxon>Eumalacostraca</taxon>
        <taxon>Eucarida</taxon>
        <taxon>Decapoda</taxon>
        <taxon>Pleocyemata</taxon>
        <taxon>Caridea</taxon>
        <taxon>Atyoidea</taxon>
        <taxon>Atyidae</taxon>
        <taxon>Halocaridina</taxon>
    </lineage>
</organism>
<comment type="caution">
    <text evidence="2">The sequence shown here is derived from an EMBL/GenBank/DDBJ whole genome shotgun (WGS) entry which is preliminary data.</text>
</comment>
<gene>
    <name evidence="2" type="ORF">SK128_027893</name>
</gene>
<evidence type="ECO:0000313" key="2">
    <source>
        <dbReference type="EMBL" id="KAK7069515.1"/>
    </source>
</evidence>
<reference evidence="2 3" key="1">
    <citation type="submission" date="2023-11" db="EMBL/GenBank/DDBJ databases">
        <title>Halocaridina rubra genome assembly.</title>
        <authorList>
            <person name="Smith C."/>
        </authorList>
    </citation>
    <scope>NUCLEOTIDE SEQUENCE [LARGE SCALE GENOMIC DNA]</scope>
    <source>
        <strain evidence="2">EP-1</strain>
        <tissue evidence="2">Whole</tissue>
    </source>
</reference>
<sequence>RLSVSQTVKMMGMYGQKFRMRRYMTAQTGRDSPPTIGHDRVNYINPTINYDKWPRKIRPQKRNWSNSAEITLESPNKDNRRCSCMENLNLTSEQLTALRRHSHDHSREEEDGWSMQQQQTDELLHASADVLTRMFTCLNTNAAPPPAIQLPGDPRYRPNSQSRGVSPVT</sequence>
<proteinExistence type="predicted"/>
<protein>
    <submittedName>
        <fullName evidence="2">Uncharacterized protein</fullName>
    </submittedName>
</protein>
<keyword evidence="3" id="KW-1185">Reference proteome</keyword>
<feature type="compositionally biased region" description="Polar residues" evidence="1">
    <location>
        <begin position="158"/>
        <end position="169"/>
    </location>
</feature>
<dbReference type="EMBL" id="JAXCGZ010016222">
    <property type="protein sequence ID" value="KAK7069515.1"/>
    <property type="molecule type" value="Genomic_DNA"/>
</dbReference>
<name>A0AAN8WZZ6_HALRR</name>
<dbReference type="Proteomes" id="UP001381693">
    <property type="component" value="Unassembled WGS sequence"/>
</dbReference>
<dbReference type="AlphaFoldDB" id="A0AAN8WZZ6"/>
<evidence type="ECO:0000313" key="3">
    <source>
        <dbReference type="Proteomes" id="UP001381693"/>
    </source>
</evidence>
<feature type="region of interest" description="Disordered" evidence="1">
    <location>
        <begin position="142"/>
        <end position="169"/>
    </location>
</feature>